<keyword evidence="2" id="KW-1185">Reference proteome</keyword>
<sequence length="965" mass="110013">MWFRTLSPSGGRGIFWWNLAPLAEIYRGGGGCYTKSWCVRHLRQWFDEHKIFYLKFKGPRFTWARGLLFKRLDRALCNSDWLTKFADNSVLHLPKVASDHRKRGILKLIIVMRRPILSRRSKNGTGRSEAASPQRYQVPNFFPVLNAYDLESTVDPVLEEEIKRVVFSMKPLKAPGSDGLHAIFYQSQWPVVGPSFCKFMADIFNSGKIPQDINTTLLVLIPKVEHPTSLSMFRPISLCTVAYKTVTKIIANRLQALLPDLIGPHQTSFVPGRHIIDNIVVAQEVVHSMRKKIRKKGLMTIKLSRLVMECVTLARMSILWNGEATTEFALGRGIRQGDPLSPYIFVLCIERLSHGITQAVRDGNWKPIRLAKHGTPLTHLFFADDLLLFADDLLLFAEASMDQASTIDAMLENYCRSSEAKVNKSKTKIYFSKNVVSRDAQLLSNVLGYSVTKDLGCYLGMPFLHSRVNKATYQTILDKVDKRLTGWNAAHLSLAGRITLAHSVLQAMPIYAMQTTLLPALVRGKIEKSCRRFIWDGKSENHKMSMALLMKLSWQVVSNSDKLWVKVICSKYGLDPRHLPLSLPDKQGTRIWRAIRSTWSATMMGARWAVCDGTRTRFWLDCWATKQGPLINLAIHPVPQELVKATVSEFINVHGDWNWSAFEHLFPNSVLLQIASVMPPNHLLGVDKIFCQYEPRGNFTVRSAYEALCQLDSNDTGTAWKLAWTWKGPQAVRIFLWQALHAKLKTKEELSRRHIPISIGCERCGAPIEDVIHVLRDCQCIRRFWLRLVPARNHLSFFQSTLRDWITANLQNKWKIASPSTWECIFGVAIWRLWFWRNHFMVDGKLADNSTIYLDITARANEIHKLNNSHISQQPRRKEIFIGWIPPPWPWCKLNTDGSCRKSEGAGAGGILRDSVDHWISGFCLNIGESSVLMAELWGLYQGLRIAWDTGIKCLLVEVDSLCVI</sequence>
<dbReference type="Proteomes" id="UP000829398">
    <property type="component" value="Chromosome 3"/>
</dbReference>
<accession>A0ACB8MLT3</accession>
<name>A0ACB8MLT3_CITSI</name>
<organism evidence="1 2">
    <name type="scientific">Citrus sinensis</name>
    <name type="common">Sweet orange</name>
    <name type="synonym">Citrus aurantium var. sinensis</name>
    <dbReference type="NCBI Taxonomy" id="2711"/>
    <lineage>
        <taxon>Eukaryota</taxon>
        <taxon>Viridiplantae</taxon>
        <taxon>Streptophyta</taxon>
        <taxon>Embryophyta</taxon>
        <taxon>Tracheophyta</taxon>
        <taxon>Spermatophyta</taxon>
        <taxon>Magnoliopsida</taxon>
        <taxon>eudicotyledons</taxon>
        <taxon>Gunneridae</taxon>
        <taxon>Pentapetalae</taxon>
        <taxon>rosids</taxon>
        <taxon>malvids</taxon>
        <taxon>Sapindales</taxon>
        <taxon>Rutaceae</taxon>
        <taxon>Aurantioideae</taxon>
        <taxon>Citrus</taxon>
    </lineage>
</organism>
<proteinExistence type="predicted"/>
<gene>
    <name evidence="1" type="ORF">KPL71_010301</name>
</gene>
<protein>
    <submittedName>
        <fullName evidence="1">Ribonuclease H protein</fullName>
    </submittedName>
</protein>
<reference evidence="2" key="1">
    <citation type="journal article" date="2023" name="Hortic. Res.">
        <title>A chromosome-level phased genome enabling allele-level studies in sweet orange: a case study on citrus Huanglongbing tolerance.</title>
        <authorList>
            <person name="Wu B."/>
            <person name="Yu Q."/>
            <person name="Deng Z."/>
            <person name="Duan Y."/>
            <person name="Luo F."/>
            <person name="Gmitter F. Jr."/>
        </authorList>
    </citation>
    <scope>NUCLEOTIDE SEQUENCE [LARGE SCALE GENOMIC DNA]</scope>
    <source>
        <strain evidence="2">cv. Valencia</strain>
    </source>
</reference>
<evidence type="ECO:0000313" key="1">
    <source>
        <dbReference type="EMBL" id="KAH9786562.1"/>
    </source>
</evidence>
<evidence type="ECO:0000313" key="2">
    <source>
        <dbReference type="Proteomes" id="UP000829398"/>
    </source>
</evidence>
<comment type="caution">
    <text evidence="1">The sequence shown here is derived from an EMBL/GenBank/DDBJ whole genome shotgun (WGS) entry which is preliminary data.</text>
</comment>
<dbReference type="EMBL" id="CM039172">
    <property type="protein sequence ID" value="KAH9786562.1"/>
    <property type="molecule type" value="Genomic_DNA"/>
</dbReference>